<feature type="coiled-coil region" evidence="4">
    <location>
        <begin position="91"/>
        <end position="123"/>
    </location>
</feature>
<organism evidence="8 9">
    <name type="scientific">Arcobacter arenosus</name>
    <dbReference type="NCBI Taxonomy" id="2576037"/>
    <lineage>
        <taxon>Bacteria</taxon>
        <taxon>Pseudomonadati</taxon>
        <taxon>Campylobacterota</taxon>
        <taxon>Epsilonproteobacteria</taxon>
        <taxon>Campylobacterales</taxon>
        <taxon>Arcobacteraceae</taxon>
        <taxon>Arcobacter</taxon>
    </lineage>
</organism>
<dbReference type="CDD" id="cd06225">
    <property type="entry name" value="HAMP"/>
    <property type="match status" value="1"/>
</dbReference>
<evidence type="ECO:0000259" key="5">
    <source>
        <dbReference type="PROSITE" id="PS50111"/>
    </source>
</evidence>
<dbReference type="EMBL" id="VANU01000002">
    <property type="protein sequence ID" value="TLP39479.1"/>
    <property type="molecule type" value="Genomic_DNA"/>
</dbReference>
<dbReference type="GO" id="GO:0004888">
    <property type="term" value="F:transmembrane signaling receptor activity"/>
    <property type="evidence" value="ECO:0007669"/>
    <property type="project" value="TreeGrafter"/>
</dbReference>
<accession>A0A5R8Y337</accession>
<dbReference type="InterPro" id="IPR051310">
    <property type="entry name" value="MCP_chemotaxis"/>
</dbReference>
<comment type="caution">
    <text evidence="8">The sequence shown here is derived from an EMBL/GenBank/DDBJ whole genome shotgun (WGS) entry which is preliminary data.</text>
</comment>
<dbReference type="Proteomes" id="UP000308901">
    <property type="component" value="Unassembled WGS sequence"/>
</dbReference>
<reference evidence="8 9" key="1">
    <citation type="submission" date="2019-05" db="EMBL/GenBank/DDBJ databases">
        <title>Arcobacter sp. nov., isolated from sea sediment.</title>
        <authorList>
            <person name="Kim W."/>
        </authorList>
    </citation>
    <scope>NUCLEOTIDE SEQUENCE [LARGE SCALE GENOMIC DNA]</scope>
    <source>
        <strain evidence="8 9">CAU 1517</strain>
    </source>
</reference>
<dbReference type="InterPro" id="IPR003660">
    <property type="entry name" value="HAMP_dom"/>
</dbReference>
<dbReference type="Pfam" id="PF00672">
    <property type="entry name" value="HAMP"/>
    <property type="match status" value="1"/>
</dbReference>
<evidence type="ECO:0000256" key="1">
    <source>
        <dbReference type="ARBA" id="ARBA00022500"/>
    </source>
</evidence>
<gene>
    <name evidence="8" type="ORF">FDK22_06305</name>
</gene>
<evidence type="ECO:0000256" key="2">
    <source>
        <dbReference type="ARBA" id="ARBA00029447"/>
    </source>
</evidence>
<dbReference type="InterPro" id="IPR004089">
    <property type="entry name" value="MCPsignal_dom"/>
</dbReference>
<dbReference type="Gene3D" id="1.10.287.950">
    <property type="entry name" value="Methyl-accepting chemotaxis protein"/>
    <property type="match status" value="1"/>
</dbReference>
<comment type="similarity">
    <text evidence="2">Belongs to the methyl-accepting chemotaxis (MCP) protein family.</text>
</comment>
<dbReference type="PANTHER" id="PTHR43531:SF11">
    <property type="entry name" value="METHYL-ACCEPTING CHEMOTAXIS PROTEIN 3"/>
    <property type="match status" value="1"/>
</dbReference>
<evidence type="ECO:0000256" key="3">
    <source>
        <dbReference type="PROSITE-ProRule" id="PRU00284"/>
    </source>
</evidence>
<dbReference type="PROSITE" id="PS51753">
    <property type="entry name" value="HBM"/>
    <property type="match status" value="1"/>
</dbReference>
<dbReference type="Pfam" id="PF12729">
    <property type="entry name" value="4HB_MCP_1"/>
    <property type="match status" value="1"/>
</dbReference>
<keyword evidence="3" id="KW-0807">Transducer</keyword>
<keyword evidence="1" id="KW-0145">Chemotaxis</keyword>
<dbReference type="SMART" id="SM00283">
    <property type="entry name" value="MA"/>
    <property type="match status" value="1"/>
</dbReference>
<keyword evidence="4" id="KW-0175">Coiled coil</keyword>
<dbReference type="PANTHER" id="PTHR43531">
    <property type="entry name" value="PROTEIN ICFG"/>
    <property type="match status" value="1"/>
</dbReference>
<dbReference type="OrthoDB" id="5430911at2"/>
<keyword evidence="9" id="KW-1185">Reference proteome</keyword>
<evidence type="ECO:0000259" key="6">
    <source>
        <dbReference type="PROSITE" id="PS50885"/>
    </source>
</evidence>
<dbReference type="SUPFAM" id="SSF58104">
    <property type="entry name" value="Methyl-accepting chemotaxis protein (MCP) signaling domain"/>
    <property type="match status" value="1"/>
</dbReference>
<evidence type="ECO:0000313" key="8">
    <source>
        <dbReference type="EMBL" id="TLP39479.1"/>
    </source>
</evidence>
<feature type="domain" description="HAMP" evidence="6">
    <location>
        <begin position="319"/>
        <end position="372"/>
    </location>
</feature>
<dbReference type="PROSITE" id="PS50111">
    <property type="entry name" value="CHEMOTAXIS_TRANSDUC_2"/>
    <property type="match status" value="1"/>
</dbReference>
<evidence type="ECO:0000256" key="4">
    <source>
        <dbReference type="SAM" id="Coils"/>
    </source>
</evidence>
<feature type="coiled-coil region" evidence="4">
    <location>
        <begin position="252"/>
        <end position="279"/>
    </location>
</feature>
<feature type="domain" description="HBM" evidence="7">
    <location>
        <begin position="47"/>
        <end position="285"/>
    </location>
</feature>
<dbReference type="InterPro" id="IPR032255">
    <property type="entry name" value="HBM"/>
</dbReference>
<protein>
    <submittedName>
        <fullName evidence="8">HAMP domain-containing protein</fullName>
    </submittedName>
</protein>
<dbReference type="InterPro" id="IPR024478">
    <property type="entry name" value="HlyB_4HB_MCP"/>
</dbReference>
<name>A0A5R8Y337_9BACT</name>
<sequence length="757" mass="84422">MKMLGNISIKMKLIISFTIIALLVVLSSITSIFDLSKSSKGFQSYKGSVQNSLHFIQIEEKILLLNNNLKSYLNNPKEEEIKRFGNNYKGVENLIKEANKYSNKNQKKQLALITKKLNSYKTNFESLVSLMEKTDEIYTNNLAINGKNIEELLSSIMLTSEIDEKYEVSVQSGYAIRFMLLARLYTMKFLDSSSNDDVKEINKEFGYLLEQVSDLDDLIENEVRKDKLNQVRNLIPIYKNGVDDIVKNINERDKLILQNNSLENDIEKVIDDSKKQSEKAQNLIGEEVSSLNEGIKTKTIIVGLIVLILVVSFSITIAKGITNGLNSLNNGILNLLNSNDTSTRVEVKNKDEISKIAQNFNNYLESIDKGLKDDAKVIEDVKRVVSLVKDGKVNQEVKVKSNNKNLNELRVLFNEMLDVLSSKISDDINKIEKALETYSKLDFRHRIDNANAKVEVGLNQLANIINEMLVENKTNGLTIEDSAKKVVENVRVVSTASTEAASSIEETASALDEITATITSNTQNILRMASFANELSTSAKEGKEYAGKTASSMDEINDEVNSINEAISVIDQIAFQTNILSLNAAVEAATAGEAGKGFAVVAQEVRNLANRSAQAANQIKRLVESATNKANIGKDVSTQMISGYDILTDNVSKTLELILEVERVFKEQKDGIEQINSAINNLDVQIQKNASIATQTEEVASVSEKIASIILENANAKEFIGKENSEKRKNLIDTKFDGLEKRAMEKRIKEQDDWESF</sequence>
<dbReference type="AlphaFoldDB" id="A0A5R8Y337"/>
<evidence type="ECO:0000313" key="9">
    <source>
        <dbReference type="Proteomes" id="UP000308901"/>
    </source>
</evidence>
<dbReference type="GO" id="GO:0007165">
    <property type="term" value="P:signal transduction"/>
    <property type="evidence" value="ECO:0007669"/>
    <property type="project" value="UniProtKB-KW"/>
</dbReference>
<dbReference type="Pfam" id="PF00015">
    <property type="entry name" value="MCPsignal"/>
    <property type="match status" value="1"/>
</dbReference>
<evidence type="ECO:0000259" key="7">
    <source>
        <dbReference type="PROSITE" id="PS51753"/>
    </source>
</evidence>
<proteinExistence type="inferred from homology"/>
<dbReference type="GO" id="GO:0005886">
    <property type="term" value="C:plasma membrane"/>
    <property type="evidence" value="ECO:0007669"/>
    <property type="project" value="TreeGrafter"/>
</dbReference>
<dbReference type="GO" id="GO:0006935">
    <property type="term" value="P:chemotaxis"/>
    <property type="evidence" value="ECO:0007669"/>
    <property type="project" value="UniProtKB-KW"/>
</dbReference>
<dbReference type="Gene3D" id="6.10.340.10">
    <property type="match status" value="1"/>
</dbReference>
<feature type="domain" description="Methyl-accepting transducer" evidence="5">
    <location>
        <begin position="475"/>
        <end position="714"/>
    </location>
</feature>
<dbReference type="PROSITE" id="PS50885">
    <property type="entry name" value="HAMP"/>
    <property type="match status" value="1"/>
</dbReference>
<dbReference type="SMART" id="SM01358">
    <property type="entry name" value="HBM"/>
    <property type="match status" value="1"/>
</dbReference>